<reference evidence="1 2" key="1">
    <citation type="journal article" date="2011" name="PLoS Pathog.">
        <title>Dynamic evolution of pathogenicity revealed by sequencing and comparative genomics of 19 Pseudomonas syringae isolates.</title>
        <authorList>
            <person name="Baltrus D.A."/>
            <person name="Nishimura M.T."/>
            <person name="Romanchuk A."/>
            <person name="Chang J.H."/>
            <person name="Mukhtar M.S."/>
            <person name="Cherkis K."/>
            <person name="Roach J."/>
            <person name="Grant S.R."/>
            <person name="Jones C.D."/>
            <person name="Dangl J.L."/>
        </authorList>
    </citation>
    <scope>NUCLEOTIDE SEQUENCE [LARGE SCALE GENOMIC DNA]</scope>
    <source>
        <strain evidence="1 2">1704B</strain>
    </source>
</reference>
<evidence type="ECO:0000313" key="1">
    <source>
        <dbReference type="EMBL" id="EGH49901.1"/>
    </source>
</evidence>
<comment type="caution">
    <text evidence="1">The sequence shown here is derived from an EMBL/GenBank/DDBJ whole genome shotgun (WGS) entry which is preliminary data.</text>
</comment>
<dbReference type="HOGENOM" id="CLU_3386547_0_0_6"/>
<organism evidence="1 2">
    <name type="scientific">Pseudomonas syringae pv. pisi str. 1704B</name>
    <dbReference type="NCBI Taxonomy" id="629263"/>
    <lineage>
        <taxon>Bacteria</taxon>
        <taxon>Pseudomonadati</taxon>
        <taxon>Pseudomonadota</taxon>
        <taxon>Gammaproteobacteria</taxon>
        <taxon>Pseudomonadales</taxon>
        <taxon>Pseudomonadaceae</taxon>
        <taxon>Pseudomonas</taxon>
        <taxon>Pseudomonas syringae</taxon>
    </lineage>
</organism>
<protein>
    <submittedName>
        <fullName evidence="1">Prophage PSPPH06, TP901 family tail tape measure protein</fullName>
    </submittedName>
</protein>
<sequence length="32" mass="3160">IKGRVGGQLATITSASNLLAKVTKSDAETTGA</sequence>
<name>F3GS48_PSESJ</name>
<dbReference type="Proteomes" id="UP000004986">
    <property type="component" value="Unassembled WGS sequence"/>
</dbReference>
<gene>
    <name evidence="1" type="ORF">PSYPI_48847</name>
</gene>
<evidence type="ECO:0000313" key="2">
    <source>
        <dbReference type="Proteomes" id="UP000004986"/>
    </source>
</evidence>
<accession>F3GS48</accession>
<feature type="non-terminal residue" evidence="1">
    <location>
        <position position="1"/>
    </location>
</feature>
<keyword evidence="2" id="KW-1185">Reference proteome</keyword>
<proteinExistence type="predicted"/>
<dbReference type="EMBL" id="AEAI01004873">
    <property type="protein sequence ID" value="EGH49901.1"/>
    <property type="molecule type" value="Genomic_DNA"/>
</dbReference>
<dbReference type="AlphaFoldDB" id="F3GS48"/>